<proteinExistence type="predicted"/>
<sequence>MTAVPLLRLFSAVVLFSTLLVSTNAHPTELAERSGSDGILTWASNLAGCACPNDSYGGSGILINIFPGYQCAYPNGACAWDDVTGRLQNTEQGNCLEDAPCAASGCTCPADLNGDAGILINYFRGWQCAYFSGICTYDQFGNVATLSGASSSACEAATACTIFS</sequence>
<accession>A0A5C3MSN5</accession>
<feature type="chain" id="PRO_5022861502" evidence="1">
    <location>
        <begin position="26"/>
        <end position="164"/>
    </location>
</feature>
<dbReference type="AlphaFoldDB" id="A0A5C3MSN5"/>
<reference evidence="2 3" key="1">
    <citation type="journal article" date="2019" name="Nat. Ecol. Evol.">
        <title>Megaphylogeny resolves global patterns of mushroom evolution.</title>
        <authorList>
            <person name="Varga T."/>
            <person name="Krizsan K."/>
            <person name="Foldi C."/>
            <person name="Dima B."/>
            <person name="Sanchez-Garcia M."/>
            <person name="Sanchez-Ramirez S."/>
            <person name="Szollosi G.J."/>
            <person name="Szarkandi J.G."/>
            <person name="Papp V."/>
            <person name="Albert L."/>
            <person name="Andreopoulos W."/>
            <person name="Angelini C."/>
            <person name="Antonin V."/>
            <person name="Barry K.W."/>
            <person name="Bougher N.L."/>
            <person name="Buchanan P."/>
            <person name="Buyck B."/>
            <person name="Bense V."/>
            <person name="Catcheside P."/>
            <person name="Chovatia M."/>
            <person name="Cooper J."/>
            <person name="Damon W."/>
            <person name="Desjardin D."/>
            <person name="Finy P."/>
            <person name="Geml J."/>
            <person name="Haridas S."/>
            <person name="Hughes K."/>
            <person name="Justo A."/>
            <person name="Karasinski D."/>
            <person name="Kautmanova I."/>
            <person name="Kiss B."/>
            <person name="Kocsube S."/>
            <person name="Kotiranta H."/>
            <person name="LaButti K.M."/>
            <person name="Lechner B.E."/>
            <person name="Liimatainen K."/>
            <person name="Lipzen A."/>
            <person name="Lukacs Z."/>
            <person name="Mihaltcheva S."/>
            <person name="Morgado L.N."/>
            <person name="Niskanen T."/>
            <person name="Noordeloos M.E."/>
            <person name="Ohm R.A."/>
            <person name="Ortiz-Santana B."/>
            <person name="Ovrebo C."/>
            <person name="Racz N."/>
            <person name="Riley R."/>
            <person name="Savchenko A."/>
            <person name="Shiryaev A."/>
            <person name="Soop K."/>
            <person name="Spirin V."/>
            <person name="Szebenyi C."/>
            <person name="Tomsovsky M."/>
            <person name="Tulloss R.E."/>
            <person name="Uehling J."/>
            <person name="Grigoriev I.V."/>
            <person name="Vagvolgyi C."/>
            <person name="Papp T."/>
            <person name="Martin F.M."/>
            <person name="Miettinen O."/>
            <person name="Hibbett D.S."/>
            <person name="Nagy L.G."/>
        </authorList>
    </citation>
    <scope>NUCLEOTIDE SEQUENCE [LARGE SCALE GENOMIC DNA]</scope>
    <source>
        <strain evidence="2 3">OMC1185</strain>
    </source>
</reference>
<feature type="signal peptide" evidence="1">
    <location>
        <begin position="1"/>
        <end position="25"/>
    </location>
</feature>
<dbReference type="Proteomes" id="UP000305948">
    <property type="component" value="Unassembled WGS sequence"/>
</dbReference>
<organism evidence="2 3">
    <name type="scientific">Heliocybe sulcata</name>
    <dbReference type="NCBI Taxonomy" id="5364"/>
    <lineage>
        <taxon>Eukaryota</taxon>
        <taxon>Fungi</taxon>
        <taxon>Dikarya</taxon>
        <taxon>Basidiomycota</taxon>
        <taxon>Agaricomycotina</taxon>
        <taxon>Agaricomycetes</taxon>
        <taxon>Gloeophyllales</taxon>
        <taxon>Gloeophyllaceae</taxon>
        <taxon>Heliocybe</taxon>
    </lineage>
</organism>
<dbReference type="EMBL" id="ML213522">
    <property type="protein sequence ID" value="TFK47903.1"/>
    <property type="molecule type" value="Genomic_DNA"/>
</dbReference>
<evidence type="ECO:0000313" key="3">
    <source>
        <dbReference type="Proteomes" id="UP000305948"/>
    </source>
</evidence>
<protein>
    <submittedName>
        <fullName evidence="2">Uncharacterized protein</fullName>
    </submittedName>
</protein>
<gene>
    <name evidence="2" type="ORF">OE88DRAFT_1738401</name>
</gene>
<keyword evidence="1" id="KW-0732">Signal</keyword>
<keyword evidence="3" id="KW-1185">Reference proteome</keyword>
<name>A0A5C3MSN5_9AGAM</name>
<evidence type="ECO:0000256" key="1">
    <source>
        <dbReference type="SAM" id="SignalP"/>
    </source>
</evidence>
<evidence type="ECO:0000313" key="2">
    <source>
        <dbReference type="EMBL" id="TFK47903.1"/>
    </source>
</evidence>
<dbReference type="OrthoDB" id="3208773at2759"/>